<proteinExistence type="predicted"/>
<dbReference type="Proteomes" id="UP000887575">
    <property type="component" value="Unassembled WGS sequence"/>
</dbReference>
<evidence type="ECO:0000313" key="2">
    <source>
        <dbReference type="Proteomes" id="UP000887575"/>
    </source>
</evidence>
<evidence type="ECO:0000313" key="3">
    <source>
        <dbReference type="WBParaSite" id="MBELARI_LOCUS20772"/>
    </source>
</evidence>
<dbReference type="WBParaSite" id="MBELARI_LOCUS20772">
    <property type="protein sequence ID" value="MBELARI_LOCUS20772"/>
    <property type="gene ID" value="MBELARI_LOCUS20772"/>
</dbReference>
<organism evidence="2 3">
    <name type="scientific">Mesorhabditis belari</name>
    <dbReference type="NCBI Taxonomy" id="2138241"/>
    <lineage>
        <taxon>Eukaryota</taxon>
        <taxon>Metazoa</taxon>
        <taxon>Ecdysozoa</taxon>
        <taxon>Nematoda</taxon>
        <taxon>Chromadorea</taxon>
        <taxon>Rhabditida</taxon>
        <taxon>Rhabditina</taxon>
        <taxon>Rhabditomorpha</taxon>
        <taxon>Rhabditoidea</taxon>
        <taxon>Rhabditidae</taxon>
        <taxon>Mesorhabditinae</taxon>
        <taxon>Mesorhabditis</taxon>
    </lineage>
</organism>
<feature type="region of interest" description="Disordered" evidence="1">
    <location>
        <begin position="1"/>
        <end position="44"/>
    </location>
</feature>
<dbReference type="AlphaFoldDB" id="A0AAF3F4R6"/>
<feature type="compositionally biased region" description="Basic residues" evidence="1">
    <location>
        <begin position="24"/>
        <end position="35"/>
    </location>
</feature>
<sequence length="119" mass="13478">MRSTRVAPLKRTFEGEDAPISSRTRSRSRSKKRKNAPKESPLKPAIHDQDVALIDINANTLFELGLIHGVEQYSVGQMSTDSDDLSLDGWIHGHNKRLMIPEQPFCCNPGNSTFWGWMR</sequence>
<reference evidence="3" key="1">
    <citation type="submission" date="2024-02" db="UniProtKB">
        <authorList>
            <consortium name="WormBaseParasite"/>
        </authorList>
    </citation>
    <scope>IDENTIFICATION</scope>
</reference>
<name>A0AAF3F4R6_9BILA</name>
<keyword evidence="2" id="KW-1185">Reference proteome</keyword>
<protein>
    <submittedName>
        <fullName evidence="3">Uncharacterized protein</fullName>
    </submittedName>
</protein>
<accession>A0AAF3F4R6</accession>
<evidence type="ECO:0000256" key="1">
    <source>
        <dbReference type="SAM" id="MobiDB-lite"/>
    </source>
</evidence>